<keyword evidence="1" id="KW-0472">Membrane</keyword>
<dbReference type="AlphaFoldDB" id="A0A9Q0GBM2"/>
<protein>
    <submittedName>
        <fullName evidence="2">Uncharacterized protein</fullName>
    </submittedName>
</protein>
<keyword evidence="1" id="KW-1133">Transmembrane helix</keyword>
<keyword evidence="1" id="KW-0812">Transmembrane</keyword>
<accession>A0A9Q0GBM2</accession>
<organism evidence="2 3">
    <name type="scientific">Turnera subulata</name>
    <dbReference type="NCBI Taxonomy" id="218843"/>
    <lineage>
        <taxon>Eukaryota</taxon>
        <taxon>Viridiplantae</taxon>
        <taxon>Streptophyta</taxon>
        <taxon>Embryophyta</taxon>
        <taxon>Tracheophyta</taxon>
        <taxon>Spermatophyta</taxon>
        <taxon>Magnoliopsida</taxon>
        <taxon>eudicotyledons</taxon>
        <taxon>Gunneridae</taxon>
        <taxon>Pentapetalae</taxon>
        <taxon>rosids</taxon>
        <taxon>fabids</taxon>
        <taxon>Malpighiales</taxon>
        <taxon>Passifloraceae</taxon>
        <taxon>Turnera</taxon>
    </lineage>
</organism>
<dbReference type="EMBL" id="JAKUCV010001347">
    <property type="protein sequence ID" value="KAJ4846761.1"/>
    <property type="molecule type" value="Genomic_DNA"/>
</dbReference>
<comment type="caution">
    <text evidence="2">The sequence shown here is derived from an EMBL/GenBank/DDBJ whole genome shotgun (WGS) entry which is preliminary data.</text>
</comment>
<evidence type="ECO:0000313" key="3">
    <source>
        <dbReference type="Proteomes" id="UP001141552"/>
    </source>
</evidence>
<sequence>MPCRPSRHRRLQGFGLEFSELKEYTHGSFSNVASILFDCFSQYLPLLCLWHLLPAFLMMVVPWILTVDIDDFVKEIVNGFNGVSTDDESHDEPRVISV</sequence>
<reference evidence="2" key="1">
    <citation type="submission" date="2022-02" db="EMBL/GenBank/DDBJ databases">
        <authorList>
            <person name="Henning P.M."/>
            <person name="McCubbin A.G."/>
            <person name="Shore J.S."/>
        </authorList>
    </citation>
    <scope>NUCLEOTIDE SEQUENCE</scope>
    <source>
        <strain evidence="2">F60SS</strain>
        <tissue evidence="2">Leaves</tissue>
    </source>
</reference>
<gene>
    <name evidence="2" type="ORF">Tsubulata_032151</name>
</gene>
<dbReference type="Proteomes" id="UP001141552">
    <property type="component" value="Unassembled WGS sequence"/>
</dbReference>
<dbReference type="OrthoDB" id="1733279at2759"/>
<keyword evidence="3" id="KW-1185">Reference proteome</keyword>
<name>A0A9Q0GBM2_9ROSI</name>
<proteinExistence type="predicted"/>
<feature type="transmembrane region" description="Helical" evidence="1">
    <location>
        <begin position="43"/>
        <end position="65"/>
    </location>
</feature>
<evidence type="ECO:0000313" key="2">
    <source>
        <dbReference type="EMBL" id="KAJ4846761.1"/>
    </source>
</evidence>
<reference evidence="2" key="2">
    <citation type="journal article" date="2023" name="Plants (Basel)">
        <title>Annotation of the Turnera subulata (Passifloraceae) Draft Genome Reveals the S-Locus Evolved after the Divergence of Turneroideae from Passifloroideae in a Stepwise Manner.</title>
        <authorList>
            <person name="Henning P.M."/>
            <person name="Roalson E.H."/>
            <person name="Mir W."/>
            <person name="McCubbin A.G."/>
            <person name="Shore J.S."/>
        </authorList>
    </citation>
    <scope>NUCLEOTIDE SEQUENCE</scope>
    <source>
        <strain evidence="2">F60SS</strain>
    </source>
</reference>
<evidence type="ECO:0000256" key="1">
    <source>
        <dbReference type="SAM" id="Phobius"/>
    </source>
</evidence>